<gene>
    <name evidence="4" type="ORF">MIMGU_mgv1a018633mg</name>
</gene>
<dbReference type="eggNOG" id="ENOG502R7PE">
    <property type="taxonomic scope" value="Eukaryota"/>
</dbReference>
<keyword evidence="1" id="KW-0547">Nucleotide-binding</keyword>
<reference evidence="4 5" key="1">
    <citation type="journal article" date="2013" name="Proc. Natl. Acad. Sci. U.S.A.">
        <title>Fine-scale variation in meiotic recombination in Mimulus inferred from population shotgun sequencing.</title>
        <authorList>
            <person name="Hellsten U."/>
            <person name="Wright K.M."/>
            <person name="Jenkins J."/>
            <person name="Shu S."/>
            <person name="Yuan Y."/>
            <person name="Wessler S.R."/>
            <person name="Schmutz J."/>
            <person name="Willis J.H."/>
            <person name="Rokhsar D.S."/>
        </authorList>
    </citation>
    <scope>NUCLEOTIDE SEQUENCE [LARGE SCALE GENOMIC DNA]</scope>
    <source>
        <strain evidence="5">cv. DUN x IM62</strain>
    </source>
</reference>
<dbReference type="SUPFAM" id="SSF52540">
    <property type="entry name" value="P-loop containing nucleoside triphosphate hydrolases"/>
    <property type="match status" value="1"/>
</dbReference>
<dbReference type="InterPro" id="IPR027417">
    <property type="entry name" value="P-loop_NTPase"/>
</dbReference>
<feature type="domain" description="AIG1-type G" evidence="3">
    <location>
        <begin position="75"/>
        <end position="162"/>
    </location>
</feature>
<dbReference type="Gene3D" id="3.40.50.300">
    <property type="entry name" value="P-loop containing nucleotide triphosphate hydrolases"/>
    <property type="match status" value="2"/>
</dbReference>
<dbReference type="EMBL" id="KI630562">
    <property type="protein sequence ID" value="EYU37167.1"/>
    <property type="molecule type" value="Genomic_DNA"/>
</dbReference>
<evidence type="ECO:0000256" key="2">
    <source>
        <dbReference type="ARBA" id="ARBA00023134"/>
    </source>
</evidence>
<dbReference type="GO" id="GO:0005525">
    <property type="term" value="F:GTP binding"/>
    <property type="evidence" value="ECO:0007669"/>
    <property type="project" value="UniProtKB-KW"/>
</dbReference>
<evidence type="ECO:0000313" key="4">
    <source>
        <dbReference type="EMBL" id="EYU37167.1"/>
    </source>
</evidence>
<dbReference type="Proteomes" id="UP000030748">
    <property type="component" value="Unassembled WGS sequence"/>
</dbReference>
<dbReference type="PANTHER" id="PTHR10903:SF184">
    <property type="entry name" value="GTP-BINDING PROTEIN A"/>
    <property type="match status" value="1"/>
</dbReference>
<dbReference type="STRING" id="4155.A0A022R9Y9"/>
<feature type="non-terminal residue" evidence="4">
    <location>
        <position position="162"/>
    </location>
</feature>
<dbReference type="GO" id="GO:0003924">
    <property type="term" value="F:GTPase activity"/>
    <property type="evidence" value="ECO:0000318"/>
    <property type="project" value="GO_Central"/>
</dbReference>
<protein>
    <recommendedName>
        <fullName evidence="3">AIG1-type G domain-containing protein</fullName>
    </recommendedName>
</protein>
<evidence type="ECO:0000259" key="3">
    <source>
        <dbReference type="Pfam" id="PF04548"/>
    </source>
</evidence>
<dbReference type="AlphaFoldDB" id="A0A022R9Y9"/>
<evidence type="ECO:0000313" key="5">
    <source>
        <dbReference type="Proteomes" id="UP000030748"/>
    </source>
</evidence>
<sequence length="162" mass="18373">MLGFKLSPRHLQTGVKTIVLVGQLGSGISATGNSILGRNAFKSKYTIFGATKTCEMQTTQLENGQNLVVIDTPDVLKNLRSFFCPKINDYVIVVFTHGDELEDNETLVEYMCCNSRRPILKETLRLCENRRVIFDNKTKYESQKSEQRRQLLVLVDAVVQKN</sequence>
<name>A0A022R9Y9_ERYGU</name>
<organism evidence="4 5">
    <name type="scientific">Erythranthe guttata</name>
    <name type="common">Yellow monkey flower</name>
    <name type="synonym">Mimulus guttatus</name>
    <dbReference type="NCBI Taxonomy" id="4155"/>
    <lineage>
        <taxon>Eukaryota</taxon>
        <taxon>Viridiplantae</taxon>
        <taxon>Streptophyta</taxon>
        <taxon>Embryophyta</taxon>
        <taxon>Tracheophyta</taxon>
        <taxon>Spermatophyta</taxon>
        <taxon>Magnoliopsida</taxon>
        <taxon>eudicotyledons</taxon>
        <taxon>Gunneridae</taxon>
        <taxon>Pentapetalae</taxon>
        <taxon>asterids</taxon>
        <taxon>lamiids</taxon>
        <taxon>Lamiales</taxon>
        <taxon>Phrymaceae</taxon>
        <taxon>Erythranthe</taxon>
    </lineage>
</organism>
<dbReference type="PANTHER" id="PTHR10903">
    <property type="entry name" value="GTPASE, IMAP FAMILY MEMBER-RELATED"/>
    <property type="match status" value="1"/>
</dbReference>
<dbReference type="InterPro" id="IPR006703">
    <property type="entry name" value="G_AIG1"/>
</dbReference>
<keyword evidence="5" id="KW-1185">Reference proteome</keyword>
<dbReference type="InterPro" id="IPR045058">
    <property type="entry name" value="GIMA/IAN/Toc"/>
</dbReference>
<dbReference type="Pfam" id="PF04548">
    <property type="entry name" value="AIG1"/>
    <property type="match status" value="1"/>
</dbReference>
<keyword evidence="2" id="KW-0342">GTP-binding</keyword>
<evidence type="ECO:0000256" key="1">
    <source>
        <dbReference type="ARBA" id="ARBA00022741"/>
    </source>
</evidence>
<proteinExistence type="predicted"/>
<accession>A0A022R9Y9</accession>